<keyword evidence="3" id="KW-0805">Transcription regulation</keyword>
<keyword evidence="1" id="KW-0547">Nucleotide-binding</keyword>
<dbReference type="InterPro" id="IPR027417">
    <property type="entry name" value="P-loop_NTPase"/>
</dbReference>
<reference evidence="8 9" key="1">
    <citation type="submission" date="2018-05" db="EMBL/GenBank/DDBJ databases">
        <title>Genome comparison of Eubacterium sp.</title>
        <authorList>
            <person name="Feng Y."/>
            <person name="Sanchez-Andrea I."/>
            <person name="Stams A.J.M."/>
            <person name="De Vos W.M."/>
        </authorList>
    </citation>
    <scope>NUCLEOTIDE SEQUENCE [LARGE SCALE GENOMIC DNA]</scope>
    <source>
        <strain evidence="8 9">YI</strain>
    </source>
</reference>
<dbReference type="InterPro" id="IPR025944">
    <property type="entry name" value="Sigma_54_int_dom_CS"/>
</dbReference>
<dbReference type="InterPro" id="IPR035965">
    <property type="entry name" value="PAS-like_dom_sf"/>
</dbReference>
<dbReference type="PROSITE" id="PS00676">
    <property type="entry name" value="SIGMA54_INTERACT_2"/>
    <property type="match status" value="1"/>
</dbReference>
<dbReference type="Gene3D" id="3.30.450.20">
    <property type="entry name" value="PAS domain"/>
    <property type="match status" value="1"/>
</dbReference>
<dbReference type="PROSITE" id="PS00688">
    <property type="entry name" value="SIGMA54_INTERACT_3"/>
    <property type="match status" value="1"/>
</dbReference>
<dbReference type="PROSITE" id="PS50113">
    <property type="entry name" value="PAC"/>
    <property type="match status" value="1"/>
</dbReference>
<dbReference type="SUPFAM" id="SSF46689">
    <property type="entry name" value="Homeodomain-like"/>
    <property type="match status" value="1"/>
</dbReference>
<dbReference type="PRINTS" id="PR01590">
    <property type="entry name" value="HTHFIS"/>
</dbReference>
<dbReference type="Proteomes" id="UP000218387">
    <property type="component" value="Chromosome"/>
</dbReference>
<dbReference type="FunFam" id="3.40.50.300:FF:000006">
    <property type="entry name" value="DNA-binding transcriptional regulator NtrC"/>
    <property type="match status" value="1"/>
</dbReference>
<dbReference type="InterPro" id="IPR025943">
    <property type="entry name" value="Sigma_54_int_dom_ATP-bd_2"/>
</dbReference>
<proteinExistence type="predicted"/>
<dbReference type="SMART" id="SM00382">
    <property type="entry name" value="AAA"/>
    <property type="match status" value="1"/>
</dbReference>
<dbReference type="CDD" id="cd00009">
    <property type="entry name" value="AAA"/>
    <property type="match status" value="1"/>
</dbReference>
<evidence type="ECO:0000256" key="1">
    <source>
        <dbReference type="ARBA" id="ARBA00022741"/>
    </source>
</evidence>
<dbReference type="CDD" id="cd00130">
    <property type="entry name" value="PAS"/>
    <property type="match status" value="1"/>
</dbReference>
<dbReference type="AlphaFoldDB" id="A0A2A5T8N9"/>
<dbReference type="Pfam" id="PF13426">
    <property type="entry name" value="PAS_9"/>
    <property type="match status" value="1"/>
</dbReference>
<dbReference type="NCBIfam" id="TIGR00229">
    <property type="entry name" value="sensory_box"/>
    <property type="match status" value="1"/>
</dbReference>
<feature type="domain" description="Sigma-54 factor interaction" evidence="6">
    <location>
        <begin position="166"/>
        <end position="394"/>
    </location>
</feature>
<dbReference type="PROSITE" id="PS50045">
    <property type="entry name" value="SIGMA54_INTERACT_4"/>
    <property type="match status" value="1"/>
</dbReference>
<dbReference type="InterPro" id="IPR058031">
    <property type="entry name" value="AAA_lid_NorR"/>
</dbReference>
<dbReference type="Pfam" id="PF02954">
    <property type="entry name" value="HTH_8"/>
    <property type="match status" value="1"/>
</dbReference>
<dbReference type="PANTHER" id="PTHR32071:SF74">
    <property type="entry name" value="TRANSCRIPTIONAL ACTIVATOR ROCR"/>
    <property type="match status" value="1"/>
</dbReference>
<dbReference type="Gene3D" id="1.10.10.60">
    <property type="entry name" value="Homeodomain-like"/>
    <property type="match status" value="1"/>
</dbReference>
<keyword evidence="4" id="KW-0238">DNA-binding</keyword>
<dbReference type="InterPro" id="IPR000014">
    <property type="entry name" value="PAS"/>
</dbReference>
<dbReference type="InterPro" id="IPR003593">
    <property type="entry name" value="AAA+_ATPase"/>
</dbReference>
<dbReference type="KEGG" id="emt:CPZ25_005920"/>
<accession>A0A2A5T8N9</accession>
<evidence type="ECO:0000259" key="6">
    <source>
        <dbReference type="PROSITE" id="PS50045"/>
    </source>
</evidence>
<dbReference type="SUPFAM" id="SSF52540">
    <property type="entry name" value="P-loop containing nucleoside triphosphate hydrolases"/>
    <property type="match status" value="1"/>
</dbReference>
<evidence type="ECO:0000259" key="7">
    <source>
        <dbReference type="PROSITE" id="PS50113"/>
    </source>
</evidence>
<organism evidence="8 9">
    <name type="scientific">Eubacterium maltosivorans</name>
    <dbReference type="NCBI Taxonomy" id="2041044"/>
    <lineage>
        <taxon>Bacteria</taxon>
        <taxon>Bacillati</taxon>
        <taxon>Bacillota</taxon>
        <taxon>Clostridia</taxon>
        <taxon>Eubacteriales</taxon>
        <taxon>Eubacteriaceae</taxon>
        <taxon>Eubacterium</taxon>
    </lineage>
</organism>
<feature type="domain" description="PAC" evidence="7">
    <location>
        <begin position="89"/>
        <end position="142"/>
    </location>
</feature>
<dbReference type="Pfam" id="PF25601">
    <property type="entry name" value="AAA_lid_14"/>
    <property type="match status" value="1"/>
</dbReference>
<name>A0A2A5T8N9_EUBML</name>
<dbReference type="GO" id="GO:0043565">
    <property type="term" value="F:sequence-specific DNA binding"/>
    <property type="evidence" value="ECO:0007669"/>
    <property type="project" value="InterPro"/>
</dbReference>
<dbReference type="InterPro" id="IPR009057">
    <property type="entry name" value="Homeodomain-like_sf"/>
</dbReference>
<dbReference type="RefSeq" id="WP_096920808.1">
    <property type="nucleotide sequence ID" value="NZ_CP029487.1"/>
</dbReference>
<dbReference type="InterPro" id="IPR002197">
    <property type="entry name" value="HTH_Fis"/>
</dbReference>
<dbReference type="GO" id="GO:0006355">
    <property type="term" value="P:regulation of DNA-templated transcription"/>
    <property type="evidence" value="ECO:0007669"/>
    <property type="project" value="InterPro"/>
</dbReference>
<dbReference type="InterPro" id="IPR002078">
    <property type="entry name" value="Sigma_54_int"/>
</dbReference>
<evidence type="ECO:0000256" key="5">
    <source>
        <dbReference type="ARBA" id="ARBA00023163"/>
    </source>
</evidence>
<evidence type="ECO:0000256" key="3">
    <source>
        <dbReference type="ARBA" id="ARBA00023015"/>
    </source>
</evidence>
<dbReference type="GO" id="GO:0005524">
    <property type="term" value="F:ATP binding"/>
    <property type="evidence" value="ECO:0007669"/>
    <property type="project" value="UniProtKB-KW"/>
</dbReference>
<evidence type="ECO:0000313" key="8">
    <source>
        <dbReference type="EMBL" id="QCT70882.1"/>
    </source>
</evidence>
<dbReference type="SUPFAM" id="SSF55785">
    <property type="entry name" value="PYP-like sensor domain (PAS domain)"/>
    <property type="match status" value="1"/>
</dbReference>
<gene>
    <name evidence="8" type="ORF">CPZ25_005920</name>
</gene>
<dbReference type="EMBL" id="CP029487">
    <property type="protein sequence ID" value="QCT70882.1"/>
    <property type="molecule type" value="Genomic_DNA"/>
</dbReference>
<keyword evidence="2" id="KW-0067">ATP-binding</keyword>
<dbReference type="Gene3D" id="1.10.8.60">
    <property type="match status" value="1"/>
</dbReference>
<dbReference type="InterPro" id="IPR000700">
    <property type="entry name" value="PAS-assoc_C"/>
</dbReference>
<dbReference type="PANTHER" id="PTHR32071">
    <property type="entry name" value="TRANSCRIPTIONAL REGULATORY PROTEIN"/>
    <property type="match status" value="1"/>
</dbReference>
<evidence type="ECO:0000313" key="9">
    <source>
        <dbReference type="Proteomes" id="UP000218387"/>
    </source>
</evidence>
<sequence>MKNGKTEKKLMPTECLEKIEDFCVLVVDKNKKIIAYSKGCERIEEMKREDAIGKNPNEIYEPNDPDKAITLNDENRSLLLNTLKDGRCYKDTFSYYKTQNGKECTVLFNSFPVFDESGNIEMSVGTYREISEYFNLIDTINKKNHDNGTLSAVKLHNNTQYTFEDIIGESNEMKQCIEKAKLAGTTDVPIMISGATGTGKEVFAQSIHNISDHKKNHFVAVNCSAIPENLLESTLFGVRSGSFTGAKERKGLFEEAEGGTLFLDELNSMNISIQSKLLRVLEEKRFRRVGGNKEIIANVRIIAAINQDPLEAIKENRLRSDLYYRLSVFNLQLPPLKNRKEDIIALSNHYISEVAAFLGKKVNSLSKTSRKILLRHDWPGNIRELRHVITQSLYLAGNDCYALESSCLPEYLLERYKVNEEKQMDSLSLGTNKNLREMVDNFEKETIIKALMQKNHNVTQAAKLLNISRQNLQNKMRKYKISG</sequence>
<dbReference type="Gene3D" id="3.40.50.300">
    <property type="entry name" value="P-loop containing nucleotide triphosphate hydrolases"/>
    <property type="match status" value="1"/>
</dbReference>
<protein>
    <submittedName>
        <fullName evidence="8">PAS domain-containing protein</fullName>
    </submittedName>
</protein>
<keyword evidence="9" id="KW-1185">Reference proteome</keyword>
<keyword evidence="5" id="KW-0804">Transcription</keyword>
<dbReference type="Pfam" id="PF00158">
    <property type="entry name" value="Sigma54_activat"/>
    <property type="match status" value="1"/>
</dbReference>
<evidence type="ECO:0000256" key="4">
    <source>
        <dbReference type="ARBA" id="ARBA00023125"/>
    </source>
</evidence>
<evidence type="ECO:0000256" key="2">
    <source>
        <dbReference type="ARBA" id="ARBA00022840"/>
    </source>
</evidence>